<dbReference type="OrthoDB" id="695956at2759"/>
<dbReference type="Proteomes" id="UP000636709">
    <property type="component" value="Unassembled WGS sequence"/>
</dbReference>
<dbReference type="Gene3D" id="3.80.10.10">
    <property type="entry name" value="Ribonuclease Inhibitor"/>
    <property type="match status" value="1"/>
</dbReference>
<dbReference type="InterPro" id="IPR055312">
    <property type="entry name" value="FBL15-like"/>
</dbReference>
<evidence type="ECO:0000313" key="4">
    <source>
        <dbReference type="Proteomes" id="UP000636709"/>
    </source>
</evidence>
<dbReference type="SUPFAM" id="SSF52058">
    <property type="entry name" value="L domain-like"/>
    <property type="match status" value="1"/>
</dbReference>
<dbReference type="InterPro" id="IPR032675">
    <property type="entry name" value="LRR_dom_sf"/>
</dbReference>
<dbReference type="InterPro" id="IPR036047">
    <property type="entry name" value="F-box-like_dom_sf"/>
</dbReference>
<sequence length="864" mass="96459">MKLPSRTRRRPAMSSPTEGASYSWEKKQRRTTTPTTAGSCAASDGVDLISGLGDDVLVRILELLPDTRDAVRTHALSRRWRGLWTRVPALRFASDEPEFFTDAGAGERHLAFVDAALALRAAHTAPAVEHLAVTFKMKHGRTEERKRLTRGDQEIERLVPRAAEAVAGWIRYAAQHGLKSVAVELRLPARAYIRHGGFGYPVMLLHGLPSSTKLETMRLDLGGAVVCPPTAAQFASLTDLSIEHVVVADVEIGGYFARLLSSACCPSLKKLRLADLALGGPNELLVEADELSELWIERVTRMVFLELRTPSLRVLHIKSSSCDHLEELTIAAPRLEELTCLCLQLPLFIDVGGGDLPCVRKLKIELSHGDSYDVDMNSDSLYLLQCCSHVRCLHVSLDVPKIEEHIDDIIEDGIPQLVHVTSLILQVSLYDQHSLGAGITNLLARCGNLRHLSLNIRYHIMVLGGTKRLLACLKLQSVVIAVDQSQLDRAKASAKSAILANLESKRCPRDGVSNSPSAVPVDMISNLCDDLLVRILELLPDARDAVRTDRLSRRWRGLWTQVTALRFDFDTNTPEFRESGGHRRFVAFVDEILKLRGVEHLAFSFDMSDYDQESAHLTVPWSVQAAERWIHHALQQQQPVKSLAFKLLAPWYLPWSARPVVTLADLASSAKLETMHLDFSYVILGLPSTIMFASLTDLSLENLEVRAGDCYRLARLVSSACCPRLRRLRLVDIKLPWTQRDLLIDAGTLLKLSLKIYDMQFLELRTPSLKILHVTGCYSLVGLTVSAPRLEELEFSVQHHLHIDANGDLSRVGRLKIGLLCSNGLFYYNDKNDSTIHLLECCRLIRCLQVSLQVHKVWHKHLAS</sequence>
<feature type="region of interest" description="Disordered" evidence="1">
    <location>
        <begin position="1"/>
        <end position="40"/>
    </location>
</feature>
<dbReference type="SMART" id="SM00256">
    <property type="entry name" value="FBOX"/>
    <property type="match status" value="2"/>
</dbReference>
<reference evidence="3" key="1">
    <citation type="submission" date="2020-07" db="EMBL/GenBank/DDBJ databases">
        <title>Genome sequence and genetic diversity analysis of an under-domesticated orphan crop, white fonio (Digitaria exilis).</title>
        <authorList>
            <person name="Bennetzen J.L."/>
            <person name="Chen S."/>
            <person name="Ma X."/>
            <person name="Wang X."/>
            <person name="Yssel A.E.J."/>
            <person name="Chaluvadi S.R."/>
            <person name="Johnson M."/>
            <person name="Gangashetty P."/>
            <person name="Hamidou F."/>
            <person name="Sanogo M.D."/>
            <person name="Zwaenepoel A."/>
            <person name="Wallace J."/>
            <person name="Van De Peer Y."/>
            <person name="Van Deynze A."/>
        </authorList>
    </citation>
    <scope>NUCLEOTIDE SEQUENCE</scope>
    <source>
        <tissue evidence="3">Leaves</tissue>
    </source>
</reference>
<dbReference type="PANTHER" id="PTHR34709">
    <property type="entry name" value="OS10G0396666 PROTEIN"/>
    <property type="match status" value="1"/>
</dbReference>
<dbReference type="SUPFAM" id="SSF81383">
    <property type="entry name" value="F-box domain"/>
    <property type="match status" value="2"/>
</dbReference>
<feature type="domain" description="F-box" evidence="2">
    <location>
        <begin position="52"/>
        <end position="94"/>
    </location>
</feature>
<protein>
    <recommendedName>
        <fullName evidence="2">F-box domain-containing protein</fullName>
    </recommendedName>
</protein>
<comment type="caution">
    <text evidence="3">The sequence shown here is derived from an EMBL/GenBank/DDBJ whole genome shotgun (WGS) entry which is preliminary data.</text>
</comment>
<dbReference type="EMBL" id="JACEFO010002685">
    <property type="protein sequence ID" value="KAF8651183.1"/>
    <property type="molecule type" value="Genomic_DNA"/>
</dbReference>
<organism evidence="3 4">
    <name type="scientific">Digitaria exilis</name>
    <dbReference type="NCBI Taxonomy" id="1010633"/>
    <lineage>
        <taxon>Eukaryota</taxon>
        <taxon>Viridiplantae</taxon>
        <taxon>Streptophyta</taxon>
        <taxon>Embryophyta</taxon>
        <taxon>Tracheophyta</taxon>
        <taxon>Spermatophyta</taxon>
        <taxon>Magnoliopsida</taxon>
        <taxon>Liliopsida</taxon>
        <taxon>Poales</taxon>
        <taxon>Poaceae</taxon>
        <taxon>PACMAD clade</taxon>
        <taxon>Panicoideae</taxon>
        <taxon>Panicodae</taxon>
        <taxon>Paniceae</taxon>
        <taxon>Anthephorinae</taxon>
        <taxon>Digitaria</taxon>
    </lineage>
</organism>
<name>A0A835DV54_9POAL</name>
<dbReference type="AlphaFoldDB" id="A0A835DV54"/>
<evidence type="ECO:0000256" key="1">
    <source>
        <dbReference type="SAM" id="MobiDB-lite"/>
    </source>
</evidence>
<dbReference type="InterPro" id="IPR001810">
    <property type="entry name" value="F-box_dom"/>
</dbReference>
<evidence type="ECO:0000313" key="3">
    <source>
        <dbReference type="EMBL" id="KAF8651183.1"/>
    </source>
</evidence>
<feature type="compositionally biased region" description="Basic residues" evidence="1">
    <location>
        <begin position="1"/>
        <end position="11"/>
    </location>
</feature>
<dbReference type="PANTHER" id="PTHR34709:SF28">
    <property type="entry name" value="OS08G0272601 PROTEIN"/>
    <property type="match status" value="1"/>
</dbReference>
<dbReference type="InterPro" id="IPR053781">
    <property type="entry name" value="F-box_AtFBL13-like"/>
</dbReference>
<dbReference type="CDD" id="cd22160">
    <property type="entry name" value="F-box_AtFBL13-like"/>
    <property type="match status" value="1"/>
</dbReference>
<feature type="domain" description="F-box" evidence="2">
    <location>
        <begin position="527"/>
        <end position="569"/>
    </location>
</feature>
<gene>
    <name evidence="3" type="ORF">HU200_063422</name>
</gene>
<keyword evidence="4" id="KW-1185">Reference proteome</keyword>
<evidence type="ECO:0000259" key="2">
    <source>
        <dbReference type="SMART" id="SM00256"/>
    </source>
</evidence>
<accession>A0A835DV54</accession>
<proteinExistence type="predicted"/>